<keyword evidence="2" id="KW-1185">Reference proteome</keyword>
<protein>
    <recommendedName>
        <fullName evidence="3">Acyl-CoA carboxylase epsilon subunit</fullName>
    </recommendedName>
</protein>
<name>A0A1H6E9J4_9ACTN</name>
<gene>
    <name evidence="1" type="ORF">SAMN05216223_1282</name>
</gene>
<dbReference type="InterPro" id="IPR032716">
    <property type="entry name" value="ACC_epsilon"/>
</dbReference>
<dbReference type="EMBL" id="FNVU01000028">
    <property type="protein sequence ID" value="SEG93505.1"/>
    <property type="molecule type" value="Genomic_DNA"/>
</dbReference>
<sequence length="85" mass="8295">MSALTTAAAAGPELAVHRGVPSPDELAAVAAVLLLALDGPGGPAGATGPAPAAWPRVEESRAVPFVAWSASPRPAHPTLAPSGRS</sequence>
<dbReference type="GO" id="GO:0003989">
    <property type="term" value="F:acetyl-CoA carboxylase activity"/>
    <property type="evidence" value="ECO:0007669"/>
    <property type="project" value="InterPro"/>
</dbReference>
<organism evidence="1 2">
    <name type="scientific">Actinacidiphila yanglinensis</name>
    <dbReference type="NCBI Taxonomy" id="310779"/>
    <lineage>
        <taxon>Bacteria</taxon>
        <taxon>Bacillati</taxon>
        <taxon>Actinomycetota</taxon>
        <taxon>Actinomycetes</taxon>
        <taxon>Kitasatosporales</taxon>
        <taxon>Streptomycetaceae</taxon>
        <taxon>Actinacidiphila</taxon>
    </lineage>
</organism>
<evidence type="ECO:0000313" key="2">
    <source>
        <dbReference type="Proteomes" id="UP000236754"/>
    </source>
</evidence>
<proteinExistence type="predicted"/>
<dbReference type="Proteomes" id="UP000236754">
    <property type="component" value="Unassembled WGS sequence"/>
</dbReference>
<evidence type="ECO:0008006" key="3">
    <source>
        <dbReference type="Google" id="ProtNLM"/>
    </source>
</evidence>
<reference evidence="1 2" key="1">
    <citation type="submission" date="2016-10" db="EMBL/GenBank/DDBJ databases">
        <authorList>
            <person name="de Groot N.N."/>
        </authorList>
    </citation>
    <scope>NUCLEOTIDE SEQUENCE [LARGE SCALE GENOMIC DNA]</scope>
    <source>
        <strain evidence="1 2">CGMCC 4.2023</strain>
    </source>
</reference>
<dbReference type="GO" id="GO:0004658">
    <property type="term" value="F:propionyl-CoA carboxylase activity"/>
    <property type="evidence" value="ECO:0007669"/>
    <property type="project" value="InterPro"/>
</dbReference>
<accession>A0A1H6E9J4</accession>
<dbReference type="AlphaFoldDB" id="A0A1H6E9J4"/>
<dbReference type="RefSeq" id="WP_103890573.1">
    <property type="nucleotide sequence ID" value="NZ_FNVU01000028.1"/>
</dbReference>
<evidence type="ECO:0000313" key="1">
    <source>
        <dbReference type="EMBL" id="SEG93505.1"/>
    </source>
</evidence>
<dbReference type="Pfam" id="PF13822">
    <property type="entry name" value="ACC_epsilon"/>
    <property type="match status" value="1"/>
</dbReference>